<dbReference type="EMBL" id="KL197714">
    <property type="protein sequence ID" value="KDQ60084.1"/>
    <property type="molecule type" value="Genomic_DNA"/>
</dbReference>
<dbReference type="PROSITE" id="PS50097">
    <property type="entry name" value="BTB"/>
    <property type="match status" value="1"/>
</dbReference>
<keyword evidence="4" id="KW-1185">Reference proteome</keyword>
<gene>
    <name evidence="3" type="ORF">JAAARDRAFT_32468</name>
</gene>
<evidence type="ECO:0000313" key="4">
    <source>
        <dbReference type="Proteomes" id="UP000027265"/>
    </source>
</evidence>
<dbReference type="InParanoid" id="A0A067PZF4"/>
<name>A0A067PZF4_9AGAM</name>
<proteinExistence type="predicted"/>
<dbReference type="InterPro" id="IPR000210">
    <property type="entry name" value="BTB/POZ_dom"/>
</dbReference>
<feature type="region of interest" description="Disordered" evidence="1">
    <location>
        <begin position="1"/>
        <end position="20"/>
    </location>
</feature>
<evidence type="ECO:0000259" key="2">
    <source>
        <dbReference type="PROSITE" id="PS50097"/>
    </source>
</evidence>
<feature type="compositionally biased region" description="Basic and acidic residues" evidence="1">
    <location>
        <begin position="177"/>
        <end position="186"/>
    </location>
</feature>
<protein>
    <recommendedName>
        <fullName evidence="2">BTB domain-containing protein</fullName>
    </recommendedName>
</protein>
<sequence>MHHTDDHQFGQPASTHLRIAPPPFVDPDLLLVTSDDVEFHVSSRILSQVSAHFRDVLDTAPRSRRGRLLVIEVSEDADLLQSTLRAVYASYLQDEEHQLIAPTFLMADPPFNDKDADILLISCDDVAFRMRSEVLSACPYFRNIMDETTISEEGSKVIHLPDSHDTLRSLLSLLTTHPDHGEEGRSSRASRRRSTL</sequence>
<dbReference type="AlphaFoldDB" id="A0A067PZF4"/>
<evidence type="ECO:0000256" key="1">
    <source>
        <dbReference type="SAM" id="MobiDB-lite"/>
    </source>
</evidence>
<evidence type="ECO:0000313" key="3">
    <source>
        <dbReference type="EMBL" id="KDQ60084.1"/>
    </source>
</evidence>
<dbReference type="Proteomes" id="UP000027265">
    <property type="component" value="Unassembled WGS sequence"/>
</dbReference>
<feature type="region of interest" description="Disordered" evidence="1">
    <location>
        <begin position="175"/>
        <end position="196"/>
    </location>
</feature>
<accession>A0A067PZF4</accession>
<dbReference type="HOGENOM" id="CLU_1390431_0_0_1"/>
<feature type="domain" description="BTB" evidence="2">
    <location>
        <begin position="27"/>
        <end position="96"/>
    </location>
</feature>
<organism evidence="3 4">
    <name type="scientific">Jaapia argillacea MUCL 33604</name>
    <dbReference type="NCBI Taxonomy" id="933084"/>
    <lineage>
        <taxon>Eukaryota</taxon>
        <taxon>Fungi</taxon>
        <taxon>Dikarya</taxon>
        <taxon>Basidiomycota</taxon>
        <taxon>Agaricomycotina</taxon>
        <taxon>Agaricomycetes</taxon>
        <taxon>Agaricomycetidae</taxon>
        <taxon>Jaapiales</taxon>
        <taxon>Jaapiaceae</taxon>
        <taxon>Jaapia</taxon>
    </lineage>
</organism>
<reference evidence="4" key="1">
    <citation type="journal article" date="2014" name="Proc. Natl. Acad. Sci. U.S.A.">
        <title>Extensive sampling of basidiomycete genomes demonstrates inadequacy of the white-rot/brown-rot paradigm for wood decay fungi.</title>
        <authorList>
            <person name="Riley R."/>
            <person name="Salamov A.A."/>
            <person name="Brown D.W."/>
            <person name="Nagy L.G."/>
            <person name="Floudas D."/>
            <person name="Held B.W."/>
            <person name="Levasseur A."/>
            <person name="Lombard V."/>
            <person name="Morin E."/>
            <person name="Otillar R."/>
            <person name="Lindquist E.A."/>
            <person name="Sun H."/>
            <person name="LaButti K.M."/>
            <person name="Schmutz J."/>
            <person name="Jabbour D."/>
            <person name="Luo H."/>
            <person name="Baker S.E."/>
            <person name="Pisabarro A.G."/>
            <person name="Walton J.D."/>
            <person name="Blanchette R.A."/>
            <person name="Henrissat B."/>
            <person name="Martin F."/>
            <person name="Cullen D."/>
            <person name="Hibbett D.S."/>
            <person name="Grigoriev I.V."/>
        </authorList>
    </citation>
    <scope>NUCLEOTIDE SEQUENCE [LARGE SCALE GENOMIC DNA]</scope>
    <source>
        <strain evidence="4">MUCL 33604</strain>
    </source>
</reference>